<dbReference type="AlphaFoldDB" id="T1A8N5"/>
<proteinExistence type="predicted"/>
<organism evidence="3">
    <name type="scientific">mine drainage metagenome</name>
    <dbReference type="NCBI Taxonomy" id="410659"/>
    <lineage>
        <taxon>unclassified sequences</taxon>
        <taxon>metagenomes</taxon>
        <taxon>ecological metagenomes</taxon>
    </lineage>
</organism>
<comment type="caution">
    <text evidence="3">The sequence shown here is derived from an EMBL/GenBank/DDBJ whole genome shotgun (WGS) entry which is preliminary data.</text>
</comment>
<evidence type="ECO:0000313" key="3">
    <source>
        <dbReference type="EMBL" id="EQD53372.1"/>
    </source>
</evidence>
<dbReference type="GO" id="GO:0005829">
    <property type="term" value="C:cytosol"/>
    <property type="evidence" value="ECO:0007669"/>
    <property type="project" value="TreeGrafter"/>
</dbReference>
<dbReference type="GO" id="GO:0008733">
    <property type="term" value="F:L-arabinose isomerase activity"/>
    <property type="evidence" value="ECO:0007669"/>
    <property type="project" value="InterPro"/>
</dbReference>
<sequence>MRCLLDTTAPVLVWNTQQIGHLKEEDGFDVVMLNSGMAGMPELTAALTRTGREFSIVTSRFDDSHGRDKLATAIRAAGLRHRLRTARVGLVGHPFEGMTDLMFDQVSMRQSIGPVVWPVEPETIAVRFGEISQSDVDQLVASERARYRVDMDPALFERSVRLALALEAVAREQQLDAFSAFDQVWLTDPRVGVIPSYGTGRLCEVGIATAPEGDAATAIAQLTLQELAGQATTLENYVIDFDNNAVMFSHDGHGNPA</sequence>
<keyword evidence="1 3" id="KW-0413">Isomerase</keyword>
<dbReference type="SUPFAM" id="SSF53743">
    <property type="entry name" value="FucI/AraA N-terminal and middle domains"/>
    <property type="match status" value="1"/>
</dbReference>
<evidence type="ECO:0000256" key="2">
    <source>
        <dbReference type="ARBA" id="ARBA00023277"/>
    </source>
</evidence>
<keyword evidence="2" id="KW-0119">Carbohydrate metabolism</keyword>
<dbReference type="InterPro" id="IPR003762">
    <property type="entry name" value="Lara_isomerase"/>
</dbReference>
<reference evidence="3" key="2">
    <citation type="journal article" date="2014" name="ISME J.">
        <title>Microbial stratification in low pH oxic and suboxic macroscopic growths along an acid mine drainage.</title>
        <authorList>
            <person name="Mendez-Garcia C."/>
            <person name="Mesa V."/>
            <person name="Sprenger R.R."/>
            <person name="Richter M."/>
            <person name="Diez M.S."/>
            <person name="Solano J."/>
            <person name="Bargiela R."/>
            <person name="Golyshina O.V."/>
            <person name="Manteca A."/>
            <person name="Ramos J.L."/>
            <person name="Gallego J.R."/>
            <person name="Llorente I."/>
            <person name="Martins Dos Santos V.A."/>
            <person name="Jensen O.N."/>
            <person name="Pelaez A.I."/>
            <person name="Sanchez J."/>
            <person name="Ferrer M."/>
        </authorList>
    </citation>
    <scope>NUCLEOTIDE SEQUENCE</scope>
</reference>
<feature type="non-terminal residue" evidence="3">
    <location>
        <position position="257"/>
    </location>
</feature>
<name>T1A8N5_9ZZZZ</name>
<gene>
    <name evidence="3" type="ORF">B1B_10296</name>
</gene>
<dbReference type="PANTHER" id="PTHR38464:SF1">
    <property type="entry name" value="L-ARABINOSE ISOMERASE"/>
    <property type="match status" value="1"/>
</dbReference>
<accession>T1A8N5</accession>
<reference evidence="3" key="1">
    <citation type="submission" date="2013-08" db="EMBL/GenBank/DDBJ databases">
        <authorList>
            <person name="Mendez C."/>
            <person name="Richter M."/>
            <person name="Ferrer M."/>
            <person name="Sanchez J."/>
        </authorList>
    </citation>
    <scope>NUCLEOTIDE SEQUENCE</scope>
</reference>
<protein>
    <submittedName>
        <fullName evidence="3">L-arabinose isomerase protein</fullName>
    </submittedName>
</protein>
<dbReference type="InterPro" id="IPR009015">
    <property type="entry name" value="Fucose_isomerase_N/cen_sf"/>
</dbReference>
<evidence type="ECO:0000256" key="1">
    <source>
        <dbReference type="ARBA" id="ARBA00023235"/>
    </source>
</evidence>
<dbReference type="EMBL" id="AUZY01006751">
    <property type="protein sequence ID" value="EQD53372.1"/>
    <property type="molecule type" value="Genomic_DNA"/>
</dbReference>
<dbReference type="PANTHER" id="PTHR38464">
    <property type="entry name" value="L-ARABINOSE ISOMERASE"/>
    <property type="match status" value="1"/>
</dbReference>
<dbReference type="GO" id="GO:0019569">
    <property type="term" value="P:L-arabinose catabolic process to D-xylulose 5-phosphate"/>
    <property type="evidence" value="ECO:0007669"/>
    <property type="project" value="TreeGrafter"/>
</dbReference>